<gene>
    <name evidence="3" type="ORF">GMD78_17630</name>
</gene>
<feature type="transmembrane region" description="Helical" evidence="2">
    <location>
        <begin position="7"/>
        <end position="26"/>
    </location>
</feature>
<organism evidence="3 4">
    <name type="scientific">Ornithinibacillus caprae</name>
    <dbReference type="NCBI Taxonomy" id="2678566"/>
    <lineage>
        <taxon>Bacteria</taxon>
        <taxon>Bacillati</taxon>
        <taxon>Bacillota</taxon>
        <taxon>Bacilli</taxon>
        <taxon>Bacillales</taxon>
        <taxon>Bacillaceae</taxon>
        <taxon>Ornithinibacillus</taxon>
    </lineage>
</organism>
<keyword evidence="2" id="KW-0472">Membrane</keyword>
<evidence type="ECO:0000313" key="3">
    <source>
        <dbReference type="EMBL" id="MUK90196.1"/>
    </source>
</evidence>
<sequence length="158" mass="17436">MKHAKTLGIKLVVNIIVVYSIFGIFGNASLINLFWISLLVTGIAYLIGDLVILPRYGNAIATLADFPLAFLSLWILGSLLLAVGTPIVTTSLFAAFFISVAEPLIHAYLESHDTATKSNRPPIPTRLQTEFAEETDAQDIMKKKKKKKDDDSNFTGYY</sequence>
<feature type="transmembrane region" description="Helical" evidence="2">
    <location>
        <begin position="32"/>
        <end position="53"/>
    </location>
</feature>
<keyword evidence="2" id="KW-1133">Transmembrane helix</keyword>
<name>A0A6N8FN41_9BACI</name>
<comment type="caution">
    <text evidence="3">The sequence shown here is derived from an EMBL/GenBank/DDBJ whole genome shotgun (WGS) entry which is preliminary data.</text>
</comment>
<evidence type="ECO:0000313" key="4">
    <source>
        <dbReference type="Proteomes" id="UP000469125"/>
    </source>
</evidence>
<evidence type="ECO:0000256" key="1">
    <source>
        <dbReference type="SAM" id="MobiDB-lite"/>
    </source>
</evidence>
<accession>A0A6N8FN41</accession>
<proteinExistence type="predicted"/>
<reference evidence="3 4" key="1">
    <citation type="submission" date="2019-11" db="EMBL/GenBank/DDBJ databases">
        <authorList>
            <person name="Li X."/>
        </authorList>
    </citation>
    <scope>NUCLEOTIDE SEQUENCE [LARGE SCALE GENOMIC DNA]</scope>
    <source>
        <strain evidence="3 4">L9</strain>
    </source>
</reference>
<dbReference type="InterPro" id="IPR019649">
    <property type="entry name" value="DUF2512"/>
</dbReference>
<dbReference type="RefSeq" id="WP_155670766.1">
    <property type="nucleotide sequence ID" value="NZ_WOCA01000018.1"/>
</dbReference>
<dbReference type="EMBL" id="WOCA01000018">
    <property type="protein sequence ID" value="MUK90196.1"/>
    <property type="molecule type" value="Genomic_DNA"/>
</dbReference>
<evidence type="ECO:0000256" key="2">
    <source>
        <dbReference type="SAM" id="Phobius"/>
    </source>
</evidence>
<dbReference type="AlphaFoldDB" id="A0A6N8FN41"/>
<feature type="region of interest" description="Disordered" evidence="1">
    <location>
        <begin position="114"/>
        <end position="158"/>
    </location>
</feature>
<protein>
    <submittedName>
        <fullName evidence="3">DUF2512 family protein</fullName>
    </submittedName>
</protein>
<keyword evidence="2" id="KW-0812">Transmembrane</keyword>
<dbReference type="Pfam" id="PF10710">
    <property type="entry name" value="DUF2512"/>
    <property type="match status" value="1"/>
</dbReference>
<feature type="transmembrane region" description="Helical" evidence="2">
    <location>
        <begin position="60"/>
        <end position="81"/>
    </location>
</feature>
<dbReference type="Proteomes" id="UP000469125">
    <property type="component" value="Unassembled WGS sequence"/>
</dbReference>
<keyword evidence="4" id="KW-1185">Reference proteome</keyword>